<accession>A0A7J7XH64</accession>
<organism evidence="1 2">
    <name type="scientific">Myotis myotis</name>
    <name type="common">Greater mouse-eared bat</name>
    <name type="synonym">Vespertilio myotis</name>
    <dbReference type="NCBI Taxonomy" id="51298"/>
    <lineage>
        <taxon>Eukaryota</taxon>
        <taxon>Metazoa</taxon>
        <taxon>Chordata</taxon>
        <taxon>Craniata</taxon>
        <taxon>Vertebrata</taxon>
        <taxon>Euteleostomi</taxon>
        <taxon>Mammalia</taxon>
        <taxon>Eutheria</taxon>
        <taxon>Laurasiatheria</taxon>
        <taxon>Chiroptera</taxon>
        <taxon>Yangochiroptera</taxon>
        <taxon>Vespertilionidae</taxon>
        <taxon>Myotis</taxon>
    </lineage>
</organism>
<evidence type="ECO:0000313" key="1">
    <source>
        <dbReference type="EMBL" id="KAF6349025.1"/>
    </source>
</evidence>
<dbReference type="EMBL" id="JABWUV010000006">
    <property type="protein sequence ID" value="KAF6349025.1"/>
    <property type="molecule type" value="Genomic_DNA"/>
</dbReference>
<protein>
    <submittedName>
        <fullName evidence="1">Uncharacterized protein</fullName>
    </submittedName>
</protein>
<gene>
    <name evidence="1" type="ORF">mMyoMyo1_011612</name>
</gene>
<sequence length="174" mass="19334">MTRQDICTHPSVSSSKFLLGLELRSVQRSRAAGWGRRETLLRWGWGWGQLGRKGYKSHWLRNCPSAPAVVLSCYMVNWSSDPSWGECTCHRVSRQPGACHPPGPLCCPSLHQSLVRFWAPGAPALGALATLHCGSSWLRPLTWKASWAHQFSVRSLTFSLVRPACHSHASSKCN</sequence>
<keyword evidence="2" id="KW-1185">Reference proteome</keyword>
<evidence type="ECO:0000313" key="2">
    <source>
        <dbReference type="Proteomes" id="UP000527355"/>
    </source>
</evidence>
<dbReference type="Proteomes" id="UP000527355">
    <property type="component" value="Unassembled WGS sequence"/>
</dbReference>
<proteinExistence type="predicted"/>
<dbReference type="AlphaFoldDB" id="A0A7J7XH64"/>
<reference evidence="1 2" key="1">
    <citation type="journal article" date="2020" name="Nature">
        <title>Six reference-quality genomes reveal evolution of bat adaptations.</title>
        <authorList>
            <person name="Jebb D."/>
            <person name="Huang Z."/>
            <person name="Pippel M."/>
            <person name="Hughes G.M."/>
            <person name="Lavrichenko K."/>
            <person name="Devanna P."/>
            <person name="Winkler S."/>
            <person name="Jermiin L.S."/>
            <person name="Skirmuntt E.C."/>
            <person name="Katzourakis A."/>
            <person name="Burkitt-Gray L."/>
            <person name="Ray D.A."/>
            <person name="Sullivan K.A.M."/>
            <person name="Roscito J.G."/>
            <person name="Kirilenko B.M."/>
            <person name="Davalos L.M."/>
            <person name="Corthals A.P."/>
            <person name="Power M.L."/>
            <person name="Jones G."/>
            <person name="Ransome R.D."/>
            <person name="Dechmann D.K.N."/>
            <person name="Locatelli A.G."/>
            <person name="Puechmaille S.J."/>
            <person name="Fedrigo O."/>
            <person name="Jarvis E.D."/>
            <person name="Hiller M."/>
            <person name="Vernes S.C."/>
            <person name="Myers E.W."/>
            <person name="Teeling E.C."/>
        </authorList>
    </citation>
    <scope>NUCLEOTIDE SEQUENCE [LARGE SCALE GENOMIC DNA]</scope>
    <source>
        <strain evidence="1">MMyoMyo1</strain>
        <tissue evidence="1">Flight muscle</tissue>
    </source>
</reference>
<name>A0A7J7XH64_MYOMY</name>
<comment type="caution">
    <text evidence="1">The sequence shown here is derived from an EMBL/GenBank/DDBJ whole genome shotgun (WGS) entry which is preliminary data.</text>
</comment>